<organism evidence="2 3">
    <name type="scientific">Candidatus Jorgensenbacteria bacterium GW2011_GWF2_41_8</name>
    <dbReference type="NCBI Taxonomy" id="1618667"/>
    <lineage>
        <taxon>Bacteria</taxon>
        <taxon>Candidatus Joergenseniibacteriota</taxon>
    </lineage>
</organism>
<proteinExistence type="predicted"/>
<evidence type="ECO:0000256" key="1">
    <source>
        <dbReference type="SAM" id="Phobius"/>
    </source>
</evidence>
<reference evidence="2 3" key="1">
    <citation type="journal article" date="2015" name="Nature">
        <title>rRNA introns, odd ribosomes, and small enigmatic genomes across a large radiation of phyla.</title>
        <authorList>
            <person name="Brown C.T."/>
            <person name="Hug L.A."/>
            <person name="Thomas B.C."/>
            <person name="Sharon I."/>
            <person name="Castelle C.J."/>
            <person name="Singh A."/>
            <person name="Wilkins M.J."/>
            <person name="Williams K.H."/>
            <person name="Banfield J.F."/>
        </authorList>
    </citation>
    <scope>NUCLEOTIDE SEQUENCE [LARGE SCALE GENOMIC DNA]</scope>
</reference>
<dbReference type="EMBL" id="LCCD01000001">
    <property type="protein sequence ID" value="KKS25801.1"/>
    <property type="molecule type" value="Genomic_DNA"/>
</dbReference>
<feature type="transmembrane region" description="Helical" evidence="1">
    <location>
        <begin position="12"/>
        <end position="35"/>
    </location>
</feature>
<evidence type="ECO:0000313" key="2">
    <source>
        <dbReference type="EMBL" id="KKS25801.1"/>
    </source>
</evidence>
<dbReference type="AlphaFoldDB" id="A0A0G0ZUZ4"/>
<evidence type="ECO:0000313" key="3">
    <source>
        <dbReference type="Proteomes" id="UP000033856"/>
    </source>
</evidence>
<keyword evidence="1" id="KW-0812">Transmembrane</keyword>
<keyword evidence="1" id="KW-1133">Transmembrane helix</keyword>
<sequence>MSKLSKRTREGLLKTFAVLTAVTTIMSLSGFMYLAPNWASAAVPSDYGLVEGNTISAAGSDDPDVYIVNDWGYKRLFLSPQIFNLYGHLGSFANVKSVSAATRDAFPTSGLFRVDGDEKVYGIETTGEDVASLHWVNTSGSQAVADDPNFFKKVFVINAAEFALYSVASEYSSVNQVPAYTRGGSVSSPTPVAGNVSVSLASSNPSAQTVTQGSYGVNAMVMRFSGTGTVNELSFKRGGAGATTDYDNLYIYDGARRLTAGRTLSSSEGTVTFISLNVAVSGTKDLTLVGDHSSTAGAGNVNNFSLTNVKIASGTVSGYPVVSNNFTVSGSDSGGLTVAKSGSVANPKVGQKATALSEFKVTANTEASYIRRIQLYNGGDVKATDLTNLYLEVSSVKVAETAAMTSDGYAVFDFGAPGYKITKGDYKIFRLFGDLAGKKSETIKFYVEYAADVLGIGDQYGYGMKATITDFDSSATGESHNLTLQGGVLTITMNGPNATNVGTTTSDTILARYSFAAANNIEVKKTRLVLCLDNLGSGTFTNAAATTNGWYDLEDIKVVDEDSGTVLVGPADGSTFTASEATGCPDSKTGAAKTFTDMYDLVASQTRNLKVTADIKTGNTNGTTDTAVALDSTDIIKVVLDGYGEADLSGTSGDVAVLKYTGTSTAVDDSDVVPNADLSGNNMTIQSSSLTLGLSSSPTSTTYVKGTSGIDAVGITFAASLASDLKVTDITLTGYVKDESGDTLAVGVDTNDSSVTVGNLVSAVKLYDGDSGALISETPSSNNLNSTTGTIVFNNLAWNIPAGQTKKLLVKTNLSSNAPSGSNDYFSFDINTTSDVSAVDNNSATVNAGNSDPNSNTTGTVKVTVSSAGTLAVSLAPSNPISAPVYWGQADTEFTNLRIRSTNEAFLIERLNVFNLGDTKADVLANVDQVKLTYTNKAGTSLTSVGSFNQDTRPSVSFGFTGDNRPYIPKDSSADIKVTALMKTKAQGATSEVNFSIDFSGVNADEFRAVGEGSGTVIAGDTSGSTIDDLSGNNMYAYRAFPKVEQISLSSGTPIGTKDVLKFKITVMGLSDSKILFDDPASVGLKFEAVASGGTDADLVINLYDADSGALYASQQTQVNSVQDSPTVNASISFTDWEQDVEITGGQSKTFRVEVAFQNFLQTNDYFQLVMRDEASQITYVDGARSGEDQMVTNVASIFKSLPMNGPIFVTP</sequence>
<protein>
    <submittedName>
        <fullName evidence="2">Uncharacterized protein</fullName>
    </submittedName>
</protein>
<keyword evidence="1" id="KW-0472">Membrane</keyword>
<comment type="caution">
    <text evidence="2">The sequence shown here is derived from an EMBL/GenBank/DDBJ whole genome shotgun (WGS) entry which is preliminary data.</text>
</comment>
<accession>A0A0G0ZUZ4</accession>
<gene>
    <name evidence="2" type="ORF">UU83_C0001G0017</name>
</gene>
<dbReference type="Proteomes" id="UP000033856">
    <property type="component" value="Unassembled WGS sequence"/>
</dbReference>
<name>A0A0G0ZUZ4_9BACT</name>